<sequence length="158" mass="17902">MECWASWVSDLLNEATVFPARDRVEFAKRLVFNYTIGNSDAHLKNSSLLYNEDWTSRSLAPLYDVTCIPLSTYSTRMPFDIGSHRELNEIDEHDIFKICLSADAPMDAFDAAVAEVVNGFESPRLLSCSEAVETMVSRILENSKPRLTVLKRYLESAE</sequence>
<dbReference type="PANTHER" id="PTHR37419">
    <property type="entry name" value="SERINE/THREONINE-PROTEIN KINASE TOXIN HIPA"/>
    <property type="match status" value="1"/>
</dbReference>
<evidence type="ECO:0000256" key="3">
    <source>
        <dbReference type="ARBA" id="ARBA00022777"/>
    </source>
</evidence>
<dbReference type="Pfam" id="PF07804">
    <property type="entry name" value="HipA_C"/>
    <property type="match status" value="1"/>
</dbReference>
<organism evidence="5 6">
    <name type="scientific">Slackia isoflavoniconvertens</name>
    <dbReference type="NCBI Taxonomy" id="572010"/>
    <lineage>
        <taxon>Bacteria</taxon>
        <taxon>Bacillati</taxon>
        <taxon>Actinomycetota</taxon>
        <taxon>Coriobacteriia</taxon>
        <taxon>Eggerthellales</taxon>
        <taxon>Eggerthellaceae</taxon>
        <taxon>Slackia</taxon>
    </lineage>
</organism>
<keyword evidence="3" id="KW-0418">Kinase</keyword>
<dbReference type="GO" id="GO:0004674">
    <property type="term" value="F:protein serine/threonine kinase activity"/>
    <property type="evidence" value="ECO:0007669"/>
    <property type="project" value="TreeGrafter"/>
</dbReference>
<protein>
    <recommendedName>
        <fullName evidence="4">HipA-like C-terminal domain-containing protein</fullName>
    </recommendedName>
</protein>
<proteinExistence type="inferred from homology"/>
<dbReference type="PANTHER" id="PTHR37419:SF1">
    <property type="entry name" value="SERINE_THREONINE-PROTEIN KINASE TOXIN HIPA"/>
    <property type="match status" value="1"/>
</dbReference>
<reference evidence="6" key="1">
    <citation type="submission" date="2018-05" db="EMBL/GenBank/DDBJ databases">
        <title>Genome Sequencing of selected type strains of the family Eggerthellaceae.</title>
        <authorList>
            <person name="Danylec N."/>
            <person name="Stoll D.A."/>
            <person name="Doetsch A."/>
            <person name="Huch M."/>
        </authorList>
    </citation>
    <scope>NUCLEOTIDE SEQUENCE [LARGE SCALE GENOMIC DNA]</scope>
    <source>
        <strain evidence="6">DSM 22006</strain>
    </source>
</reference>
<dbReference type="OrthoDB" id="3182374at2"/>
<comment type="caution">
    <text evidence="5">The sequence shown here is derived from an EMBL/GenBank/DDBJ whole genome shotgun (WGS) entry which is preliminary data.</text>
</comment>
<dbReference type="InterPro" id="IPR012893">
    <property type="entry name" value="HipA-like_C"/>
</dbReference>
<name>A0A3N0IA91_9ACTN</name>
<evidence type="ECO:0000313" key="6">
    <source>
        <dbReference type="Proteomes" id="UP000271472"/>
    </source>
</evidence>
<keyword evidence="6" id="KW-1185">Reference proteome</keyword>
<comment type="similarity">
    <text evidence="1">Belongs to the HipA Ser/Thr kinase family.</text>
</comment>
<dbReference type="Proteomes" id="UP000271472">
    <property type="component" value="Unassembled WGS sequence"/>
</dbReference>
<dbReference type="AlphaFoldDB" id="A0A3N0IA91"/>
<evidence type="ECO:0000256" key="1">
    <source>
        <dbReference type="ARBA" id="ARBA00010164"/>
    </source>
</evidence>
<dbReference type="Gene3D" id="1.10.1070.20">
    <property type="match status" value="1"/>
</dbReference>
<evidence type="ECO:0000256" key="2">
    <source>
        <dbReference type="ARBA" id="ARBA00022679"/>
    </source>
</evidence>
<dbReference type="InterPro" id="IPR052028">
    <property type="entry name" value="HipA_Ser/Thr_kinase"/>
</dbReference>
<accession>A0A3N0IA91</accession>
<dbReference type="EMBL" id="QIBZ01000014">
    <property type="protein sequence ID" value="RNM33787.1"/>
    <property type="molecule type" value="Genomic_DNA"/>
</dbReference>
<feature type="domain" description="HipA-like C-terminal" evidence="4">
    <location>
        <begin position="19"/>
        <end position="116"/>
    </location>
</feature>
<keyword evidence="2" id="KW-0808">Transferase</keyword>
<evidence type="ECO:0000259" key="4">
    <source>
        <dbReference type="Pfam" id="PF07804"/>
    </source>
</evidence>
<dbReference type="GO" id="GO:0005829">
    <property type="term" value="C:cytosol"/>
    <property type="evidence" value="ECO:0007669"/>
    <property type="project" value="TreeGrafter"/>
</dbReference>
<gene>
    <name evidence="5" type="ORF">DMP05_07790</name>
</gene>
<evidence type="ECO:0000313" key="5">
    <source>
        <dbReference type="EMBL" id="RNM33787.1"/>
    </source>
</evidence>